<comment type="catalytic activity">
    <reaction evidence="9">
        <text>DNA(n) + a 2'-deoxyribonucleoside 5'-triphosphate = DNA(n+1) + diphosphate</text>
        <dbReference type="Rhea" id="RHEA:22508"/>
        <dbReference type="Rhea" id="RHEA-COMP:17339"/>
        <dbReference type="Rhea" id="RHEA-COMP:17340"/>
        <dbReference type="ChEBI" id="CHEBI:33019"/>
        <dbReference type="ChEBI" id="CHEBI:61560"/>
        <dbReference type="ChEBI" id="CHEBI:173112"/>
        <dbReference type="EC" id="2.7.7.49"/>
    </reaction>
</comment>
<keyword evidence="2" id="KW-0808">Transferase</keyword>
<dbReference type="InterPro" id="IPR043502">
    <property type="entry name" value="DNA/RNA_pol_sf"/>
</dbReference>
<dbReference type="PANTHER" id="PTHR34047">
    <property type="entry name" value="NUCLEAR INTRON MATURASE 1, MITOCHONDRIAL-RELATED"/>
    <property type="match status" value="1"/>
</dbReference>
<evidence type="ECO:0000313" key="12">
    <source>
        <dbReference type="Proteomes" id="UP000078486"/>
    </source>
</evidence>
<dbReference type="Gene3D" id="3.10.10.10">
    <property type="entry name" value="HIV Type 1 Reverse Transcriptase, subunit A, domain 1"/>
    <property type="match status" value="1"/>
</dbReference>
<protein>
    <recommendedName>
        <fullName evidence="1">RNA-directed DNA polymerase</fullName>
        <ecNumber evidence="1">2.7.7.49</ecNumber>
    </recommendedName>
</protein>
<evidence type="ECO:0000259" key="10">
    <source>
        <dbReference type="PROSITE" id="PS50878"/>
    </source>
</evidence>
<proteinExistence type="inferred from homology"/>
<dbReference type="InterPro" id="IPR013597">
    <property type="entry name" value="Mat_intron_G2"/>
</dbReference>
<dbReference type="NCBIfam" id="TIGR04416">
    <property type="entry name" value="group_II_RT_mat"/>
    <property type="match status" value="1"/>
</dbReference>
<dbReference type="InterPro" id="IPR043128">
    <property type="entry name" value="Rev_trsase/Diguanyl_cyclase"/>
</dbReference>
<keyword evidence="7" id="KW-0051">Antiviral defense</keyword>
<evidence type="ECO:0000256" key="3">
    <source>
        <dbReference type="ARBA" id="ARBA00022695"/>
    </source>
</evidence>
<dbReference type="Gene3D" id="3.30.70.270">
    <property type="match status" value="1"/>
</dbReference>
<organism evidence="11 12">
    <name type="scientific">Termitidicoccus mucosus</name>
    <dbReference type="NCBI Taxonomy" id="1184151"/>
    <lineage>
        <taxon>Bacteria</taxon>
        <taxon>Pseudomonadati</taxon>
        <taxon>Verrucomicrobiota</taxon>
        <taxon>Opitutia</taxon>
        <taxon>Opitutales</taxon>
        <taxon>Opitutaceae</taxon>
        <taxon>Termitidicoccus</taxon>
    </lineage>
</organism>
<dbReference type="OrthoDB" id="182359at2"/>
<evidence type="ECO:0000256" key="1">
    <source>
        <dbReference type="ARBA" id="ARBA00012493"/>
    </source>
</evidence>
<keyword evidence="4" id="KW-0479">Metal-binding</keyword>
<dbReference type="Pfam" id="PF08388">
    <property type="entry name" value="GIIM"/>
    <property type="match status" value="1"/>
</dbReference>
<dbReference type="CDD" id="cd01651">
    <property type="entry name" value="RT_G2_intron"/>
    <property type="match status" value="1"/>
</dbReference>
<evidence type="ECO:0000256" key="2">
    <source>
        <dbReference type="ARBA" id="ARBA00022679"/>
    </source>
</evidence>
<feature type="domain" description="Reverse transcriptase" evidence="10">
    <location>
        <begin position="51"/>
        <end position="290"/>
    </location>
</feature>
<dbReference type="GO" id="GO:0046872">
    <property type="term" value="F:metal ion binding"/>
    <property type="evidence" value="ECO:0007669"/>
    <property type="project" value="UniProtKB-KW"/>
</dbReference>
<keyword evidence="12" id="KW-1185">Reference proteome</keyword>
<evidence type="ECO:0000256" key="5">
    <source>
        <dbReference type="ARBA" id="ARBA00022842"/>
    </source>
</evidence>
<accession>A0A178III2</accession>
<dbReference type="GO" id="GO:0051607">
    <property type="term" value="P:defense response to virus"/>
    <property type="evidence" value="ECO:0007669"/>
    <property type="project" value="UniProtKB-KW"/>
</dbReference>
<dbReference type="RefSeq" id="WP_068769981.1">
    <property type="nucleotide sequence ID" value="NZ_CP109796.1"/>
</dbReference>
<keyword evidence="6 11" id="KW-0695">RNA-directed DNA polymerase</keyword>
<reference evidence="11 12" key="1">
    <citation type="submission" date="2016-01" db="EMBL/GenBank/DDBJ databases">
        <title>High potential of lignocellulose degradation of a new Verrucomicrobia species.</title>
        <authorList>
            <person name="Wang Y."/>
            <person name="Shi Y."/>
            <person name="Qiu Z."/>
            <person name="Liu S."/>
            <person name="Yang H."/>
        </authorList>
    </citation>
    <scope>NUCLEOTIDE SEQUENCE [LARGE SCALE GENOMIC DNA]</scope>
    <source>
        <strain evidence="11 12">TSB47</strain>
    </source>
</reference>
<dbReference type="STRING" id="1184151.AW736_09040"/>
<keyword evidence="3" id="KW-0548">Nucleotidyltransferase</keyword>
<evidence type="ECO:0000256" key="8">
    <source>
        <dbReference type="ARBA" id="ARBA00034120"/>
    </source>
</evidence>
<dbReference type="Pfam" id="PF00078">
    <property type="entry name" value="RVT_1"/>
    <property type="match status" value="1"/>
</dbReference>
<dbReference type="Proteomes" id="UP000078486">
    <property type="component" value="Unassembled WGS sequence"/>
</dbReference>
<dbReference type="EMBL" id="LRRQ01000112">
    <property type="protein sequence ID" value="OAM88999.1"/>
    <property type="molecule type" value="Genomic_DNA"/>
</dbReference>
<sequence>MSQPGSKPFCISKHLVLEAWKRVKANRGAGGVDDESVQDFERKLRDNLYRVWNRMSSGSYLPPPVLTVEIPKASGGVRKLGIPTVADRVAQMVVKMQLEPALEPLFHPDSYGYRPLKSAHDAVRQCRQRCWKYDWVLDLDIKGFFDNLPWDLLMKAVRKHAKDPWVLLYVERWLQVPAQDEHGHLTARTKGTPQGGVISPLLSNLFLHYALDQWMATHHPANPFERYADDAIMHCRTQEEAERLCAAVFQRLAECGLEVNLQKTKIVYCKDANRSGSYEHEKFTFLGFEFRPRRARNRRGEYFVSFIPAISEKTATNIRQEMRQWALQRRSDKSLVDLANMFNPQIRGWMQYYGVVYRSRLYRVFKPLDEALVRWAQRKYKRLRGHHTRAAHWLQKVAKRDPQLWAHWGIGVR</sequence>
<dbReference type="PANTHER" id="PTHR34047:SF3">
    <property type="entry name" value="BLR2052 PROTEIN"/>
    <property type="match status" value="1"/>
</dbReference>
<dbReference type="InterPro" id="IPR051083">
    <property type="entry name" value="GrpII_Intron_Splice-Mob/Def"/>
</dbReference>
<dbReference type="InterPro" id="IPR000123">
    <property type="entry name" value="Reverse_transcriptase_msDNA"/>
</dbReference>
<keyword evidence="5" id="KW-0460">Magnesium</keyword>
<dbReference type="EC" id="2.7.7.49" evidence="1"/>
<dbReference type="PROSITE" id="PS50878">
    <property type="entry name" value="RT_POL"/>
    <property type="match status" value="1"/>
</dbReference>
<evidence type="ECO:0000256" key="4">
    <source>
        <dbReference type="ARBA" id="ARBA00022723"/>
    </source>
</evidence>
<comment type="caution">
    <text evidence="11">The sequence shown here is derived from an EMBL/GenBank/DDBJ whole genome shotgun (WGS) entry which is preliminary data.</text>
</comment>
<dbReference type="GO" id="GO:0003964">
    <property type="term" value="F:RNA-directed DNA polymerase activity"/>
    <property type="evidence" value="ECO:0007669"/>
    <property type="project" value="UniProtKB-KW"/>
</dbReference>
<evidence type="ECO:0000313" key="11">
    <source>
        <dbReference type="EMBL" id="OAM88999.1"/>
    </source>
</evidence>
<dbReference type="AlphaFoldDB" id="A0A178III2"/>
<evidence type="ECO:0000256" key="9">
    <source>
        <dbReference type="ARBA" id="ARBA00048173"/>
    </source>
</evidence>
<dbReference type="PRINTS" id="PR00866">
    <property type="entry name" value="RNADNAPOLMS"/>
</dbReference>
<dbReference type="GO" id="GO:0003723">
    <property type="term" value="F:RNA binding"/>
    <property type="evidence" value="ECO:0007669"/>
    <property type="project" value="InterPro"/>
</dbReference>
<name>A0A178III2_9BACT</name>
<dbReference type="SUPFAM" id="SSF56672">
    <property type="entry name" value="DNA/RNA polymerases"/>
    <property type="match status" value="1"/>
</dbReference>
<dbReference type="InterPro" id="IPR030931">
    <property type="entry name" value="Group_II_RT_mat"/>
</dbReference>
<dbReference type="InterPro" id="IPR000477">
    <property type="entry name" value="RT_dom"/>
</dbReference>
<evidence type="ECO:0000256" key="7">
    <source>
        <dbReference type="ARBA" id="ARBA00023118"/>
    </source>
</evidence>
<evidence type="ECO:0000256" key="6">
    <source>
        <dbReference type="ARBA" id="ARBA00022918"/>
    </source>
</evidence>
<gene>
    <name evidence="11" type="ORF">AW736_09040</name>
</gene>
<comment type="similarity">
    <text evidence="8">Belongs to the bacterial reverse transcriptase family.</text>
</comment>